<keyword evidence="16" id="KW-1185">Reference proteome</keyword>
<keyword evidence="4" id="KW-0433">Leucine-rich repeat</keyword>
<keyword evidence="6" id="KW-0732">Signal</keyword>
<dbReference type="PANTHER" id="PTHR48063:SF101">
    <property type="entry name" value="LRR RECEPTOR-LIKE SERINE_THREONINE-PROTEIN KINASE FLS2"/>
    <property type="match status" value="1"/>
</dbReference>
<evidence type="ECO:0000259" key="14">
    <source>
        <dbReference type="Pfam" id="PF23598"/>
    </source>
</evidence>
<dbReference type="FunFam" id="3.80.10.10:FF:001347">
    <property type="entry name" value="LRR receptor-like serine/threonine-protein kinase GSO2"/>
    <property type="match status" value="1"/>
</dbReference>
<dbReference type="Pfam" id="PF23598">
    <property type="entry name" value="LRR_14"/>
    <property type="match status" value="1"/>
</dbReference>
<dbReference type="AlphaFoldDB" id="A0A4S4EHJ7"/>
<dbReference type="Pfam" id="PF08263">
    <property type="entry name" value="LRRNT_2"/>
    <property type="match status" value="1"/>
</dbReference>
<feature type="transmembrane region" description="Helical" evidence="12">
    <location>
        <begin position="528"/>
        <end position="549"/>
    </location>
</feature>
<keyword evidence="9 12" id="KW-0472">Membrane</keyword>
<keyword evidence="8 12" id="KW-1133">Transmembrane helix</keyword>
<evidence type="ECO:0000256" key="9">
    <source>
        <dbReference type="ARBA" id="ARBA00023136"/>
    </source>
</evidence>
<gene>
    <name evidence="15" type="ORF">TEA_029679</name>
</gene>
<evidence type="ECO:0000259" key="13">
    <source>
        <dbReference type="Pfam" id="PF08263"/>
    </source>
</evidence>
<dbReference type="Proteomes" id="UP000306102">
    <property type="component" value="Unassembled WGS sequence"/>
</dbReference>
<evidence type="ECO:0000256" key="11">
    <source>
        <dbReference type="ARBA" id="ARBA00023180"/>
    </source>
</evidence>
<dbReference type="InterPro" id="IPR055414">
    <property type="entry name" value="LRR_R13L4/SHOC2-like"/>
</dbReference>
<dbReference type="SMART" id="SM00365">
    <property type="entry name" value="LRR_SD22"/>
    <property type="match status" value="5"/>
</dbReference>
<evidence type="ECO:0000256" key="5">
    <source>
        <dbReference type="ARBA" id="ARBA00022692"/>
    </source>
</evidence>
<dbReference type="Gene3D" id="3.80.10.10">
    <property type="entry name" value="Ribonuclease Inhibitor"/>
    <property type="match status" value="2"/>
</dbReference>
<dbReference type="EMBL" id="SDRB02004627">
    <property type="protein sequence ID" value="THG15572.1"/>
    <property type="molecule type" value="Genomic_DNA"/>
</dbReference>
<dbReference type="STRING" id="542762.A0A4S4EHJ7"/>
<keyword evidence="3" id="KW-1003">Cell membrane</keyword>
<protein>
    <submittedName>
        <fullName evidence="15">Uncharacterized protein</fullName>
    </submittedName>
</protein>
<name>A0A4S4EHJ7_CAMSN</name>
<dbReference type="InterPro" id="IPR013210">
    <property type="entry name" value="LRR_N_plant-typ"/>
</dbReference>
<comment type="similarity">
    <text evidence="2">Belongs to the RLP family.</text>
</comment>
<accession>A0A4S4EHJ7</accession>
<keyword evidence="11" id="KW-0325">Glycoprotein</keyword>
<feature type="domain" description="Disease resistance R13L4/SHOC-2-like LRR" evidence="14">
    <location>
        <begin position="334"/>
        <end position="472"/>
    </location>
</feature>
<sequence>MKPALGLSLRVEEDAKTKCIERERQALLKFKDALIDDYGRLSSWGSEEDKKDCCEWNGVGCNNHTGHVTMLDLHLSFDVSYHPLHGKISTSLLELQHLKYLDLSGNNFHSHITKLSNLSNLQYLNLGYNSNLKCENLELLSHLSLLSHLDLSSVNLSKAVDWIQSINNLPLLKELSLRDCRLPDITHPSLPLNFSMSLSVLDLSGNYLSSSIYSWLFNFSSSLIDVDLFGNQLKGPIPDSFEGMISLTNISLGCNHVEGALPKSFANLTLLQSLHLSGNNLTEEFHQFLQKLSGVEDSLQALLVDDNRLSGPLPDFTRFSSLREFSVGYNQLSGSIPETFGQLRSLVYLRLYGNQIIGSLPDLSMFPSLTELELGHNQLNGTMHRNIGKLSKLEFFSVASNSLKGIVSETHFSNLSSLKYLLFSSNSLTFNFSSDWVPPFQLDTIMLSSCKLGPHFPKWLQTQNNLSELDISSNGISNVVPNWSWDLSPGNPELCGLPLPNKCPGEEIVVEPPVLVQEDDDKFITTGFYISMGLGFTLGFWTVFGTMIFNKPSRHAYFEFLDRIKNWFYVTSALSMARLQRRLQRSMLQAIFSSLVSRSIYMEVRPRLRDTRAASLEHTELSTPTVTRPSMYLLK</sequence>
<dbReference type="FunFam" id="3.80.10.10:FF:000383">
    <property type="entry name" value="Leucine-rich repeat receptor protein kinase EMS1"/>
    <property type="match status" value="1"/>
</dbReference>
<dbReference type="InterPro" id="IPR032675">
    <property type="entry name" value="LRR_dom_sf"/>
</dbReference>
<evidence type="ECO:0000256" key="2">
    <source>
        <dbReference type="ARBA" id="ARBA00009592"/>
    </source>
</evidence>
<keyword evidence="10" id="KW-0675">Receptor</keyword>
<evidence type="ECO:0000256" key="10">
    <source>
        <dbReference type="ARBA" id="ARBA00023170"/>
    </source>
</evidence>
<dbReference type="InterPro" id="IPR046956">
    <property type="entry name" value="RLP23-like"/>
</dbReference>
<evidence type="ECO:0000256" key="4">
    <source>
        <dbReference type="ARBA" id="ARBA00022614"/>
    </source>
</evidence>
<dbReference type="Pfam" id="PF13855">
    <property type="entry name" value="LRR_8"/>
    <property type="match status" value="1"/>
</dbReference>
<evidence type="ECO:0000256" key="3">
    <source>
        <dbReference type="ARBA" id="ARBA00022475"/>
    </source>
</evidence>
<dbReference type="PANTHER" id="PTHR48063">
    <property type="entry name" value="LRR RECEPTOR-LIKE KINASE"/>
    <property type="match status" value="1"/>
</dbReference>
<evidence type="ECO:0000256" key="8">
    <source>
        <dbReference type="ARBA" id="ARBA00022989"/>
    </source>
</evidence>
<comment type="subcellular location">
    <subcellularLocation>
        <location evidence="1">Cell membrane</location>
        <topology evidence="1">Single-pass type I membrane protein</topology>
    </subcellularLocation>
</comment>
<proteinExistence type="inferred from homology"/>
<reference evidence="15 16" key="1">
    <citation type="journal article" date="2018" name="Proc. Natl. Acad. Sci. U.S.A.">
        <title>Draft genome sequence of Camellia sinensis var. sinensis provides insights into the evolution of the tea genome and tea quality.</title>
        <authorList>
            <person name="Wei C."/>
            <person name="Yang H."/>
            <person name="Wang S."/>
            <person name="Zhao J."/>
            <person name="Liu C."/>
            <person name="Gao L."/>
            <person name="Xia E."/>
            <person name="Lu Y."/>
            <person name="Tai Y."/>
            <person name="She G."/>
            <person name="Sun J."/>
            <person name="Cao H."/>
            <person name="Tong W."/>
            <person name="Gao Q."/>
            <person name="Li Y."/>
            <person name="Deng W."/>
            <person name="Jiang X."/>
            <person name="Wang W."/>
            <person name="Chen Q."/>
            <person name="Zhang S."/>
            <person name="Li H."/>
            <person name="Wu J."/>
            <person name="Wang P."/>
            <person name="Li P."/>
            <person name="Shi C."/>
            <person name="Zheng F."/>
            <person name="Jian J."/>
            <person name="Huang B."/>
            <person name="Shan D."/>
            <person name="Shi M."/>
            <person name="Fang C."/>
            <person name="Yue Y."/>
            <person name="Li F."/>
            <person name="Li D."/>
            <person name="Wei S."/>
            <person name="Han B."/>
            <person name="Jiang C."/>
            <person name="Yin Y."/>
            <person name="Xia T."/>
            <person name="Zhang Z."/>
            <person name="Bennetzen J.L."/>
            <person name="Zhao S."/>
            <person name="Wan X."/>
        </authorList>
    </citation>
    <scope>NUCLEOTIDE SEQUENCE [LARGE SCALE GENOMIC DNA]</scope>
    <source>
        <strain evidence="16">cv. Shuchazao</strain>
        <tissue evidence="15">Leaf</tissue>
    </source>
</reference>
<evidence type="ECO:0000256" key="12">
    <source>
        <dbReference type="SAM" id="Phobius"/>
    </source>
</evidence>
<feature type="domain" description="Leucine-rich repeat-containing N-terminal plant-type" evidence="13">
    <location>
        <begin position="22"/>
        <end position="62"/>
    </location>
</feature>
<dbReference type="SUPFAM" id="SSF52047">
    <property type="entry name" value="RNI-like"/>
    <property type="match status" value="1"/>
</dbReference>
<dbReference type="SUPFAM" id="SSF52075">
    <property type="entry name" value="Outer arm dynein light chain 1"/>
    <property type="match status" value="1"/>
</dbReference>
<evidence type="ECO:0000256" key="6">
    <source>
        <dbReference type="ARBA" id="ARBA00022729"/>
    </source>
</evidence>
<organism evidence="15 16">
    <name type="scientific">Camellia sinensis var. sinensis</name>
    <name type="common">China tea</name>
    <dbReference type="NCBI Taxonomy" id="542762"/>
    <lineage>
        <taxon>Eukaryota</taxon>
        <taxon>Viridiplantae</taxon>
        <taxon>Streptophyta</taxon>
        <taxon>Embryophyta</taxon>
        <taxon>Tracheophyta</taxon>
        <taxon>Spermatophyta</taxon>
        <taxon>Magnoliopsida</taxon>
        <taxon>eudicotyledons</taxon>
        <taxon>Gunneridae</taxon>
        <taxon>Pentapetalae</taxon>
        <taxon>asterids</taxon>
        <taxon>Ericales</taxon>
        <taxon>Theaceae</taxon>
        <taxon>Camellia</taxon>
    </lineage>
</organism>
<keyword evidence="7" id="KW-0677">Repeat</keyword>
<dbReference type="InterPro" id="IPR001611">
    <property type="entry name" value="Leu-rich_rpt"/>
</dbReference>
<comment type="caution">
    <text evidence="15">The sequence shown here is derived from an EMBL/GenBank/DDBJ whole genome shotgun (WGS) entry which is preliminary data.</text>
</comment>
<keyword evidence="5 12" id="KW-0812">Transmembrane</keyword>
<dbReference type="GO" id="GO:0005886">
    <property type="term" value="C:plasma membrane"/>
    <property type="evidence" value="ECO:0007669"/>
    <property type="project" value="UniProtKB-SubCell"/>
</dbReference>
<evidence type="ECO:0000256" key="7">
    <source>
        <dbReference type="ARBA" id="ARBA00022737"/>
    </source>
</evidence>
<evidence type="ECO:0000313" key="15">
    <source>
        <dbReference type="EMBL" id="THG15572.1"/>
    </source>
</evidence>
<evidence type="ECO:0000256" key="1">
    <source>
        <dbReference type="ARBA" id="ARBA00004251"/>
    </source>
</evidence>
<dbReference type="PROSITE" id="PS51450">
    <property type="entry name" value="LRR"/>
    <property type="match status" value="1"/>
</dbReference>
<dbReference type="Pfam" id="PF00560">
    <property type="entry name" value="LRR_1"/>
    <property type="match status" value="2"/>
</dbReference>
<evidence type="ECO:0000313" key="16">
    <source>
        <dbReference type="Proteomes" id="UP000306102"/>
    </source>
</evidence>